<accession>A0A149VCT4</accession>
<evidence type="ECO:0000256" key="8">
    <source>
        <dbReference type="ARBA" id="ARBA00022927"/>
    </source>
</evidence>
<dbReference type="OrthoDB" id="9805133at2"/>
<dbReference type="InterPro" id="IPR002898">
    <property type="entry name" value="MotA_ExbB_proton_chnl"/>
</dbReference>
<evidence type="ECO:0000256" key="6">
    <source>
        <dbReference type="ARBA" id="ARBA00022519"/>
    </source>
</evidence>
<keyword evidence="8 12" id="KW-0653">Protein transport</keyword>
<evidence type="ECO:0000256" key="9">
    <source>
        <dbReference type="ARBA" id="ARBA00022989"/>
    </source>
</evidence>
<dbReference type="GO" id="GO:0022857">
    <property type="term" value="F:transmembrane transporter activity"/>
    <property type="evidence" value="ECO:0007669"/>
    <property type="project" value="InterPro"/>
</dbReference>
<evidence type="ECO:0000256" key="5">
    <source>
        <dbReference type="ARBA" id="ARBA00022475"/>
    </source>
</evidence>
<dbReference type="PATRIC" id="fig|178900.7.peg.984"/>
<comment type="function">
    <text evidence="11">Involved in the TonB-dependent energy-dependent transport of various receptor-bound substrates. Protects ExbD from proteolytic degradation and functionally stabilizes TonB.</text>
</comment>
<evidence type="ECO:0000256" key="2">
    <source>
        <dbReference type="ARBA" id="ARBA00011471"/>
    </source>
</evidence>
<evidence type="ECO:0000256" key="7">
    <source>
        <dbReference type="ARBA" id="ARBA00022692"/>
    </source>
</evidence>
<dbReference type="EMBL" id="LIAA01000030">
    <property type="protein sequence ID" value="KXV77723.1"/>
    <property type="molecule type" value="Genomic_DNA"/>
</dbReference>
<dbReference type="GO" id="GO:0017038">
    <property type="term" value="P:protein import"/>
    <property type="evidence" value="ECO:0007669"/>
    <property type="project" value="TreeGrafter"/>
</dbReference>
<evidence type="ECO:0000256" key="10">
    <source>
        <dbReference type="ARBA" id="ARBA00023136"/>
    </source>
</evidence>
<dbReference type="InterPro" id="IPR014164">
    <property type="entry name" value="TonB_ExbB_1"/>
</dbReference>
<evidence type="ECO:0000313" key="15">
    <source>
        <dbReference type="EMBL" id="KXV77723.1"/>
    </source>
</evidence>
<organism evidence="15 16">
    <name type="scientific">Acetobacter cerevisiae</name>
    <dbReference type="NCBI Taxonomy" id="178900"/>
    <lineage>
        <taxon>Bacteria</taxon>
        <taxon>Pseudomonadati</taxon>
        <taxon>Pseudomonadota</taxon>
        <taxon>Alphaproteobacteria</taxon>
        <taxon>Acetobacterales</taxon>
        <taxon>Acetobacteraceae</taxon>
        <taxon>Acetobacter</taxon>
    </lineage>
</organism>
<dbReference type="PANTHER" id="PTHR30625:SF16">
    <property type="entry name" value="BIOPOLYMER TRANSPORT PROTEIN EXBB"/>
    <property type="match status" value="1"/>
</dbReference>
<feature type="transmembrane region" description="Helical" evidence="13">
    <location>
        <begin position="170"/>
        <end position="193"/>
    </location>
</feature>
<evidence type="ECO:0000256" key="11">
    <source>
        <dbReference type="ARBA" id="ARBA00024816"/>
    </source>
</evidence>
<comment type="caution">
    <text evidence="15">The sequence shown here is derived from an EMBL/GenBank/DDBJ whole genome shotgun (WGS) entry which is preliminary data.</text>
</comment>
<proteinExistence type="inferred from homology"/>
<keyword evidence="4 12" id="KW-0813">Transport</keyword>
<evidence type="ECO:0000256" key="3">
    <source>
        <dbReference type="ARBA" id="ARBA00022093"/>
    </source>
</evidence>
<feature type="domain" description="MotA/TolQ/ExbB proton channel" evidence="14">
    <location>
        <begin position="102"/>
        <end position="203"/>
    </location>
</feature>
<comment type="similarity">
    <text evidence="12">Belongs to the exbB/tolQ family.</text>
</comment>
<dbReference type="RefSeq" id="WP_062272344.1">
    <property type="nucleotide sequence ID" value="NZ_LIAA01000030.1"/>
</dbReference>
<comment type="subunit">
    <text evidence="2">The accessory proteins ExbB and ExbD seem to form a complex with TonB.</text>
</comment>
<name>A0A149VCT4_9PROT</name>
<feature type="transmembrane region" description="Helical" evidence="13">
    <location>
        <begin position="20"/>
        <end position="42"/>
    </location>
</feature>
<feature type="transmembrane region" description="Helical" evidence="13">
    <location>
        <begin position="129"/>
        <end position="150"/>
    </location>
</feature>
<keyword evidence="10 13" id="KW-0472">Membrane</keyword>
<dbReference type="AlphaFoldDB" id="A0A149VCT4"/>
<reference evidence="15 16" key="1">
    <citation type="submission" date="2015-06" db="EMBL/GenBank/DDBJ databases">
        <title>Improved classification and identification of acetic acid bacteria using matrix-assisted laser desorption/ionization time-of-flight mass spectrometry; Gluconobacter nephelii and Gluconobacter uchimurae are later heterotypic synonyms of Gluconobacter japonicus and Gluconobacter oxydans, respectively.</title>
        <authorList>
            <person name="Li L."/>
            <person name="Cleenwerck I."/>
            <person name="De Vuyst L."/>
            <person name="Vandamme P."/>
        </authorList>
    </citation>
    <scope>NUCLEOTIDE SEQUENCE [LARGE SCALE GENOMIC DNA]</scope>
    <source>
        <strain evidence="15 16">LMG 1545</strain>
    </source>
</reference>
<evidence type="ECO:0000256" key="1">
    <source>
        <dbReference type="ARBA" id="ARBA00004429"/>
    </source>
</evidence>
<evidence type="ECO:0000256" key="13">
    <source>
        <dbReference type="SAM" id="Phobius"/>
    </source>
</evidence>
<comment type="subcellular location">
    <subcellularLocation>
        <location evidence="1">Cell inner membrane</location>
        <topology evidence="1">Multi-pass membrane protein</topology>
    </subcellularLocation>
    <subcellularLocation>
        <location evidence="12">Membrane</location>
        <topology evidence="12">Multi-pass membrane protein</topology>
    </subcellularLocation>
</comment>
<keyword evidence="6" id="KW-0997">Cell inner membrane</keyword>
<dbReference type="InterPro" id="IPR050790">
    <property type="entry name" value="ExbB/TolQ_transport"/>
</dbReference>
<dbReference type="PANTHER" id="PTHR30625">
    <property type="entry name" value="PROTEIN TOLQ"/>
    <property type="match status" value="1"/>
</dbReference>
<evidence type="ECO:0000256" key="4">
    <source>
        <dbReference type="ARBA" id="ARBA00022448"/>
    </source>
</evidence>
<dbReference type="Pfam" id="PF01618">
    <property type="entry name" value="MotA_ExbB"/>
    <property type="match status" value="1"/>
</dbReference>
<keyword evidence="9 13" id="KW-1133">Transmembrane helix</keyword>
<keyword evidence="7 13" id="KW-0812">Transmembrane</keyword>
<evidence type="ECO:0000313" key="16">
    <source>
        <dbReference type="Proteomes" id="UP000075462"/>
    </source>
</evidence>
<evidence type="ECO:0000259" key="14">
    <source>
        <dbReference type="Pfam" id="PF01618"/>
    </source>
</evidence>
<gene>
    <name evidence="15" type="ORF">AD954_06000</name>
</gene>
<dbReference type="NCBIfam" id="TIGR02797">
    <property type="entry name" value="exbB"/>
    <property type="match status" value="1"/>
</dbReference>
<dbReference type="Proteomes" id="UP000075462">
    <property type="component" value="Unassembled WGS sequence"/>
</dbReference>
<keyword evidence="5" id="KW-1003">Cell membrane</keyword>
<dbReference type="GO" id="GO:0005886">
    <property type="term" value="C:plasma membrane"/>
    <property type="evidence" value="ECO:0007669"/>
    <property type="project" value="UniProtKB-SubCell"/>
</dbReference>
<evidence type="ECO:0000256" key="12">
    <source>
        <dbReference type="RuleBase" id="RU004057"/>
    </source>
</evidence>
<protein>
    <recommendedName>
        <fullName evidence="3">Biopolymer transport protein ExbB</fullName>
    </recommendedName>
</protein>
<sequence>MTALAPISFSPWDMFLNAGPVVRCVMILLAVASLLTWTIFIAKSVELLRVRMKLTKAEQTLEQANTLDLGEEGTRQNGIAHTLVMAAETERKRSADIPDDSEGLKERIVLHLERLEAAEGRRLMRGTGVLATIGATSPFIGLFGTVWGIMTSFTGIAASKATSLAVVAPGIAEALLATALGLVAAIPAVVIYNHLARQTASCRAQVADLTALVMRLVSRDLGRMQALTASGQVVRLGASRDARTVAGE</sequence>